<evidence type="ECO:0000313" key="1">
    <source>
        <dbReference type="EMBL" id="KAJ7709135.1"/>
    </source>
</evidence>
<organism evidence="1 2">
    <name type="scientific">Mycena metata</name>
    <dbReference type="NCBI Taxonomy" id="1033252"/>
    <lineage>
        <taxon>Eukaryota</taxon>
        <taxon>Fungi</taxon>
        <taxon>Dikarya</taxon>
        <taxon>Basidiomycota</taxon>
        <taxon>Agaricomycotina</taxon>
        <taxon>Agaricomycetes</taxon>
        <taxon>Agaricomycetidae</taxon>
        <taxon>Agaricales</taxon>
        <taxon>Marasmiineae</taxon>
        <taxon>Mycenaceae</taxon>
        <taxon>Mycena</taxon>
    </lineage>
</organism>
<dbReference type="AlphaFoldDB" id="A0AAD7H0F5"/>
<keyword evidence="2" id="KW-1185">Reference proteome</keyword>
<dbReference type="EMBL" id="JARKIB010000427">
    <property type="protein sequence ID" value="KAJ7709135.1"/>
    <property type="molecule type" value="Genomic_DNA"/>
</dbReference>
<gene>
    <name evidence="1" type="ORF">B0H16DRAFT_1277805</name>
</gene>
<sequence>MQSKWRNDKFEAILRKVNSASTPEWRIKCLDCPGKLYTPGPGETLSNYEVHLKNPLHRRHVNDRI</sequence>
<comment type="caution">
    <text evidence="1">The sequence shown here is derived from an EMBL/GenBank/DDBJ whole genome shotgun (WGS) entry which is preliminary data.</text>
</comment>
<evidence type="ECO:0000313" key="2">
    <source>
        <dbReference type="Proteomes" id="UP001215598"/>
    </source>
</evidence>
<reference evidence="1" key="1">
    <citation type="submission" date="2023-03" db="EMBL/GenBank/DDBJ databases">
        <title>Massive genome expansion in bonnet fungi (Mycena s.s.) driven by repeated elements and novel gene families across ecological guilds.</title>
        <authorList>
            <consortium name="Lawrence Berkeley National Laboratory"/>
            <person name="Harder C.B."/>
            <person name="Miyauchi S."/>
            <person name="Viragh M."/>
            <person name="Kuo A."/>
            <person name="Thoen E."/>
            <person name="Andreopoulos B."/>
            <person name="Lu D."/>
            <person name="Skrede I."/>
            <person name="Drula E."/>
            <person name="Henrissat B."/>
            <person name="Morin E."/>
            <person name="Kohler A."/>
            <person name="Barry K."/>
            <person name="LaButti K."/>
            <person name="Morin E."/>
            <person name="Salamov A."/>
            <person name="Lipzen A."/>
            <person name="Mereny Z."/>
            <person name="Hegedus B."/>
            <person name="Baldrian P."/>
            <person name="Stursova M."/>
            <person name="Weitz H."/>
            <person name="Taylor A."/>
            <person name="Grigoriev I.V."/>
            <person name="Nagy L.G."/>
            <person name="Martin F."/>
            <person name="Kauserud H."/>
        </authorList>
    </citation>
    <scope>NUCLEOTIDE SEQUENCE</scope>
    <source>
        <strain evidence="1">CBHHK182m</strain>
    </source>
</reference>
<dbReference type="Proteomes" id="UP001215598">
    <property type="component" value="Unassembled WGS sequence"/>
</dbReference>
<accession>A0AAD7H0F5</accession>
<protein>
    <submittedName>
        <fullName evidence="1">Uncharacterized protein</fullName>
    </submittedName>
</protein>
<name>A0AAD7H0F5_9AGAR</name>
<proteinExistence type="predicted"/>
<feature type="non-terminal residue" evidence="1">
    <location>
        <position position="65"/>
    </location>
</feature>